<name>A0A2S7W9A5_9FLAO</name>
<comment type="caution">
    <text evidence="1">The sequence shown here is derived from an EMBL/GenBank/DDBJ whole genome shotgun (WGS) entry which is preliminary data.</text>
</comment>
<proteinExistence type="predicted"/>
<organism evidence="1 2">
    <name type="scientific">Polaribacter gangjinensis</name>
    <dbReference type="NCBI Taxonomy" id="574710"/>
    <lineage>
        <taxon>Bacteria</taxon>
        <taxon>Pseudomonadati</taxon>
        <taxon>Bacteroidota</taxon>
        <taxon>Flavobacteriia</taxon>
        <taxon>Flavobacteriales</taxon>
        <taxon>Flavobacteriaceae</taxon>
    </lineage>
</organism>
<dbReference type="RefSeq" id="WP_105045034.1">
    <property type="nucleotide sequence ID" value="NZ_CP150662.1"/>
</dbReference>
<protein>
    <submittedName>
        <fullName evidence="1">Uncharacterized protein</fullName>
    </submittedName>
</protein>
<gene>
    <name evidence="1" type="ORF">BTO13_00680</name>
</gene>
<accession>A0A2S7W9A5</accession>
<reference evidence="1 2" key="1">
    <citation type="submission" date="2016-12" db="EMBL/GenBank/DDBJ databases">
        <title>Trade-off between light-utilization and light-protection in marine flavobacteria.</title>
        <authorList>
            <person name="Kumagai Y."/>
            <person name="Yoshizawa S."/>
            <person name="Kogure K."/>
            <person name="Iwasaki W."/>
        </authorList>
    </citation>
    <scope>NUCLEOTIDE SEQUENCE [LARGE SCALE GENOMIC DNA]</scope>
    <source>
        <strain evidence="1 2">KCTC 22729</strain>
    </source>
</reference>
<dbReference type="EMBL" id="MSCL01000001">
    <property type="protein sequence ID" value="PQJ73881.1"/>
    <property type="molecule type" value="Genomic_DNA"/>
</dbReference>
<evidence type="ECO:0000313" key="2">
    <source>
        <dbReference type="Proteomes" id="UP000237608"/>
    </source>
</evidence>
<dbReference type="AlphaFoldDB" id="A0A2S7W9A5"/>
<evidence type="ECO:0000313" key="1">
    <source>
        <dbReference type="EMBL" id="PQJ73881.1"/>
    </source>
</evidence>
<dbReference type="Proteomes" id="UP000237608">
    <property type="component" value="Unassembled WGS sequence"/>
</dbReference>
<sequence>MNIKKKKKYTLISSDENSFSDFYTLFLTHKNDFDKEHLVLLISDMLKVSKKEFLQFLDFSEHKKENGTSFVIVNSNVNIDDFPENFNIVPTLQEAEDVLEMEAIERELGF</sequence>
<dbReference type="OrthoDB" id="1442602at2"/>
<keyword evidence="2" id="KW-1185">Reference proteome</keyword>